<dbReference type="SUPFAM" id="SSF74653">
    <property type="entry name" value="TolA/TonB C-terminal domain"/>
    <property type="match status" value="1"/>
</dbReference>
<keyword evidence="8" id="KW-1133">Transmembrane helix</keyword>
<dbReference type="EMBL" id="LJXT01000078">
    <property type="protein sequence ID" value="KPQ13828.1"/>
    <property type="molecule type" value="Genomic_DNA"/>
</dbReference>
<organism evidence="11 12">
    <name type="scientific">Algoriphagus marincola HL-49</name>
    <dbReference type="NCBI Taxonomy" id="1305737"/>
    <lineage>
        <taxon>Bacteria</taxon>
        <taxon>Pseudomonadati</taxon>
        <taxon>Bacteroidota</taxon>
        <taxon>Cytophagia</taxon>
        <taxon>Cytophagales</taxon>
        <taxon>Cyclobacteriaceae</taxon>
        <taxon>Algoriphagus</taxon>
    </lineage>
</organism>
<evidence type="ECO:0000256" key="9">
    <source>
        <dbReference type="ARBA" id="ARBA00023136"/>
    </source>
</evidence>
<evidence type="ECO:0000259" key="10">
    <source>
        <dbReference type="PROSITE" id="PS52015"/>
    </source>
</evidence>
<keyword evidence="9" id="KW-0472">Membrane</keyword>
<dbReference type="AlphaFoldDB" id="A0A0P8A7R9"/>
<evidence type="ECO:0000256" key="8">
    <source>
        <dbReference type="ARBA" id="ARBA00022989"/>
    </source>
</evidence>
<evidence type="ECO:0000256" key="4">
    <source>
        <dbReference type="ARBA" id="ARBA00022475"/>
    </source>
</evidence>
<keyword evidence="5" id="KW-0997">Cell inner membrane</keyword>
<dbReference type="Proteomes" id="UP000050421">
    <property type="component" value="Unassembled WGS sequence"/>
</dbReference>
<keyword evidence="6" id="KW-0812">Transmembrane</keyword>
<evidence type="ECO:0000256" key="6">
    <source>
        <dbReference type="ARBA" id="ARBA00022692"/>
    </source>
</evidence>
<proteinExistence type="inferred from homology"/>
<accession>A0A0P8A7R9</accession>
<gene>
    <name evidence="11" type="ORF">HLUCCX10_11890</name>
</gene>
<feature type="domain" description="TonB C-terminal" evidence="10">
    <location>
        <begin position="152"/>
        <end position="245"/>
    </location>
</feature>
<evidence type="ECO:0000256" key="7">
    <source>
        <dbReference type="ARBA" id="ARBA00022927"/>
    </source>
</evidence>
<dbReference type="eggNOG" id="COG0810">
    <property type="taxonomic scope" value="Bacteria"/>
</dbReference>
<dbReference type="NCBIfam" id="TIGR01352">
    <property type="entry name" value="tonB_Cterm"/>
    <property type="match status" value="1"/>
</dbReference>
<dbReference type="PATRIC" id="fig|1305737.6.peg.2995"/>
<comment type="caution">
    <text evidence="11">The sequence shown here is derived from an EMBL/GenBank/DDBJ whole genome shotgun (WGS) entry which is preliminary data.</text>
</comment>
<evidence type="ECO:0000256" key="3">
    <source>
        <dbReference type="ARBA" id="ARBA00022448"/>
    </source>
</evidence>
<dbReference type="GO" id="GO:0005886">
    <property type="term" value="C:plasma membrane"/>
    <property type="evidence" value="ECO:0007669"/>
    <property type="project" value="UniProtKB-SubCell"/>
</dbReference>
<evidence type="ECO:0000256" key="5">
    <source>
        <dbReference type="ARBA" id="ARBA00022519"/>
    </source>
</evidence>
<sequence>MKSIFSLLIICLISFSGKAQVLEYLNEFSVPIINTKKYEPSFFRITSGDSLNLSVKTYSLDTILRYEKRSTRFDLNQEFSNTEIWYFESGKRKKVLQFDANTSKAYQVDYYESGAVKSKVEQHAGEIHLEEYFSEDGDSISKPVIIDADFIGGIDAWHEYIWENLGYPVSARRMGKSGVVLVAFTVTTTGEMKDVEVVNPEEVFEPLAKEALRVVMNYSGKFSPKTIDGVAVASQIIMPVRFQLN</sequence>
<keyword evidence="3" id="KW-0813">Transport</keyword>
<evidence type="ECO:0000313" key="12">
    <source>
        <dbReference type="Proteomes" id="UP000050421"/>
    </source>
</evidence>
<dbReference type="STRING" id="1305737.GCA_000526355_00993"/>
<keyword evidence="4" id="KW-1003">Cell membrane</keyword>
<reference evidence="11 12" key="1">
    <citation type="submission" date="2015-09" db="EMBL/GenBank/DDBJ databases">
        <title>Identification and resolution of microdiversity through metagenomic sequencing of parallel consortia.</title>
        <authorList>
            <person name="Nelson W.C."/>
            <person name="Romine M.F."/>
            <person name="Lindemann S.R."/>
        </authorList>
    </citation>
    <scope>NUCLEOTIDE SEQUENCE [LARGE SCALE GENOMIC DNA]</scope>
    <source>
        <strain evidence="11">HL-49</strain>
    </source>
</reference>
<dbReference type="InterPro" id="IPR037682">
    <property type="entry name" value="TonB_C"/>
</dbReference>
<name>A0A0P8A7R9_9BACT</name>
<dbReference type="InterPro" id="IPR006260">
    <property type="entry name" value="TonB/TolA_C"/>
</dbReference>
<protein>
    <submittedName>
        <fullName evidence="11">TonB family C-terminal domain</fullName>
    </submittedName>
</protein>
<dbReference type="PANTHER" id="PTHR33446">
    <property type="entry name" value="PROTEIN TONB-RELATED"/>
    <property type="match status" value="1"/>
</dbReference>
<dbReference type="Gene3D" id="3.30.1150.10">
    <property type="match status" value="1"/>
</dbReference>
<dbReference type="GO" id="GO:0015031">
    <property type="term" value="P:protein transport"/>
    <property type="evidence" value="ECO:0007669"/>
    <property type="project" value="UniProtKB-KW"/>
</dbReference>
<keyword evidence="7" id="KW-0653">Protein transport</keyword>
<evidence type="ECO:0000313" key="11">
    <source>
        <dbReference type="EMBL" id="KPQ13828.1"/>
    </source>
</evidence>
<dbReference type="InterPro" id="IPR051045">
    <property type="entry name" value="TonB-dependent_transducer"/>
</dbReference>
<comment type="similarity">
    <text evidence="2">Belongs to the TonB family.</text>
</comment>
<dbReference type="PROSITE" id="PS52015">
    <property type="entry name" value="TONB_CTD"/>
    <property type="match status" value="1"/>
</dbReference>
<dbReference type="Pfam" id="PF03544">
    <property type="entry name" value="TonB_C"/>
    <property type="match status" value="1"/>
</dbReference>
<comment type="subcellular location">
    <subcellularLocation>
        <location evidence="1">Cell inner membrane</location>
        <topology evidence="1">Single-pass membrane protein</topology>
        <orientation evidence="1">Periplasmic side</orientation>
    </subcellularLocation>
</comment>
<evidence type="ECO:0000256" key="1">
    <source>
        <dbReference type="ARBA" id="ARBA00004383"/>
    </source>
</evidence>
<dbReference type="OrthoDB" id="826933at2"/>
<dbReference type="GO" id="GO:0055085">
    <property type="term" value="P:transmembrane transport"/>
    <property type="evidence" value="ECO:0007669"/>
    <property type="project" value="InterPro"/>
</dbReference>
<evidence type="ECO:0000256" key="2">
    <source>
        <dbReference type="ARBA" id="ARBA00006555"/>
    </source>
</evidence>